<dbReference type="EMBL" id="BARS01054557">
    <property type="protein sequence ID" value="GAG49813.1"/>
    <property type="molecule type" value="Genomic_DNA"/>
</dbReference>
<dbReference type="SUPFAM" id="SSF53335">
    <property type="entry name" value="S-adenosyl-L-methionine-dependent methyltransferases"/>
    <property type="match status" value="1"/>
</dbReference>
<protein>
    <recommendedName>
        <fullName evidence="2">Methyltransferase type 11 domain-containing protein</fullName>
    </recommendedName>
</protein>
<dbReference type="AlphaFoldDB" id="X0YMV2"/>
<dbReference type="InterPro" id="IPR029063">
    <property type="entry name" value="SAM-dependent_MTases_sf"/>
</dbReference>
<feature type="non-terminal residue" evidence="1">
    <location>
        <position position="1"/>
    </location>
</feature>
<evidence type="ECO:0008006" key="2">
    <source>
        <dbReference type="Google" id="ProtNLM"/>
    </source>
</evidence>
<sequence length="130" mass="15216">HLNDIPAVLRELHRVTKDGAIINIGVPYFASVGAWTDLTHKHPFTYYSLDYMATKVRNKHATGNFNKWAYGKERYEILETKFIFGKLHKLMGVSWFAHKFPMFYELYLPFIFPPRCITFKIKTVKGGKND</sequence>
<evidence type="ECO:0000313" key="1">
    <source>
        <dbReference type="EMBL" id="GAG49813.1"/>
    </source>
</evidence>
<reference evidence="1" key="1">
    <citation type="journal article" date="2014" name="Front. Microbiol.">
        <title>High frequency of phylogenetically diverse reductive dehalogenase-homologous genes in deep subseafloor sedimentary metagenomes.</title>
        <authorList>
            <person name="Kawai M."/>
            <person name="Futagami T."/>
            <person name="Toyoda A."/>
            <person name="Takaki Y."/>
            <person name="Nishi S."/>
            <person name="Hori S."/>
            <person name="Arai W."/>
            <person name="Tsubouchi T."/>
            <person name="Morono Y."/>
            <person name="Uchiyama I."/>
            <person name="Ito T."/>
            <person name="Fujiyama A."/>
            <person name="Inagaki F."/>
            <person name="Takami H."/>
        </authorList>
    </citation>
    <scope>NUCLEOTIDE SEQUENCE</scope>
    <source>
        <strain evidence="1">Expedition CK06-06</strain>
    </source>
</reference>
<gene>
    <name evidence="1" type="ORF">S01H1_80748</name>
</gene>
<accession>X0YMV2</accession>
<name>X0YMV2_9ZZZZ</name>
<dbReference type="Gene3D" id="3.40.50.150">
    <property type="entry name" value="Vaccinia Virus protein VP39"/>
    <property type="match status" value="1"/>
</dbReference>
<organism evidence="1">
    <name type="scientific">marine sediment metagenome</name>
    <dbReference type="NCBI Taxonomy" id="412755"/>
    <lineage>
        <taxon>unclassified sequences</taxon>
        <taxon>metagenomes</taxon>
        <taxon>ecological metagenomes</taxon>
    </lineage>
</organism>
<proteinExistence type="predicted"/>
<comment type="caution">
    <text evidence="1">The sequence shown here is derived from an EMBL/GenBank/DDBJ whole genome shotgun (WGS) entry which is preliminary data.</text>
</comment>